<evidence type="ECO:0000256" key="1">
    <source>
        <dbReference type="SAM" id="SignalP"/>
    </source>
</evidence>
<sequence length="180" mass="19500">MSKTLIALTLALLCSSAAHTAPLRTPFKPSKDQSIKDLNANFDIPHFVILRSEAAERRANPVPETLEEAGPAIDRFEHEATVLAPEAEAAVKEAPKKAGVAWKWLSGGILSGAVLDHFLHPLSLFTPFTSSRRSGTANELQRRQHGDQQLEERAIPFKSLVGGVIGGVVLDDLFFKGRGV</sequence>
<dbReference type="EMBL" id="JAPDMZ010000268">
    <property type="protein sequence ID" value="KAK0544699.1"/>
    <property type="molecule type" value="Genomic_DNA"/>
</dbReference>
<proteinExistence type="predicted"/>
<protein>
    <submittedName>
        <fullName evidence="2">Uncharacterized protein</fullName>
    </submittedName>
</protein>
<evidence type="ECO:0000313" key="2">
    <source>
        <dbReference type="EMBL" id="KAK0544699.1"/>
    </source>
</evidence>
<keyword evidence="1" id="KW-0732">Signal</keyword>
<gene>
    <name evidence="2" type="ORF">OC846_005972</name>
</gene>
<accession>A0AAN6JPF0</accession>
<dbReference type="Proteomes" id="UP001176517">
    <property type="component" value="Unassembled WGS sequence"/>
</dbReference>
<name>A0AAN6JPF0_9BASI</name>
<comment type="caution">
    <text evidence="2">The sequence shown here is derived from an EMBL/GenBank/DDBJ whole genome shotgun (WGS) entry which is preliminary data.</text>
</comment>
<feature type="chain" id="PRO_5043020131" evidence="1">
    <location>
        <begin position="21"/>
        <end position="180"/>
    </location>
</feature>
<evidence type="ECO:0000313" key="3">
    <source>
        <dbReference type="Proteomes" id="UP001176517"/>
    </source>
</evidence>
<organism evidence="2 3">
    <name type="scientific">Tilletia horrida</name>
    <dbReference type="NCBI Taxonomy" id="155126"/>
    <lineage>
        <taxon>Eukaryota</taxon>
        <taxon>Fungi</taxon>
        <taxon>Dikarya</taxon>
        <taxon>Basidiomycota</taxon>
        <taxon>Ustilaginomycotina</taxon>
        <taxon>Exobasidiomycetes</taxon>
        <taxon>Tilletiales</taxon>
        <taxon>Tilletiaceae</taxon>
        <taxon>Tilletia</taxon>
    </lineage>
</organism>
<dbReference type="AlphaFoldDB" id="A0AAN6JPF0"/>
<keyword evidence="3" id="KW-1185">Reference proteome</keyword>
<reference evidence="2" key="1">
    <citation type="journal article" date="2023" name="PhytoFront">
        <title>Draft Genome Resources of Seven Strains of Tilletia horrida, Causal Agent of Kernel Smut of Rice.</title>
        <authorList>
            <person name="Khanal S."/>
            <person name="Antony Babu S."/>
            <person name="Zhou X.G."/>
        </authorList>
    </citation>
    <scope>NUCLEOTIDE SEQUENCE</scope>
    <source>
        <strain evidence="2">TX6</strain>
    </source>
</reference>
<feature type="signal peptide" evidence="1">
    <location>
        <begin position="1"/>
        <end position="20"/>
    </location>
</feature>